<feature type="region of interest" description="Disordered" evidence="1">
    <location>
        <begin position="100"/>
        <end position="132"/>
    </location>
</feature>
<name>A0A286RFW1_9BACT</name>
<feature type="compositionally biased region" description="Polar residues" evidence="1">
    <location>
        <begin position="100"/>
        <end position="125"/>
    </location>
</feature>
<keyword evidence="2" id="KW-0472">Membrane</keyword>
<keyword evidence="2" id="KW-0812">Transmembrane</keyword>
<protein>
    <submittedName>
        <fullName evidence="3">Uncharacterized protein</fullName>
    </submittedName>
</protein>
<dbReference type="KEGG" id="ttf:THTE_2247"/>
<reference evidence="3 4" key="1">
    <citation type="journal article" name="Front. Microbiol.">
        <title>Sugar Metabolism of the First Thermophilic Planctomycete Thermogutta terrifontis: Comparative Genomic and Transcriptomic Approaches.</title>
        <authorList>
            <person name="Elcheninov A.G."/>
            <person name="Menzel P."/>
            <person name="Gudbergsdottir S.R."/>
            <person name="Slesarev A.I."/>
            <person name="Kadnikov V.V."/>
            <person name="Krogh A."/>
            <person name="Bonch-Osmolovskaya E.A."/>
            <person name="Peng X."/>
            <person name="Kublanov I.V."/>
        </authorList>
    </citation>
    <scope>NUCLEOTIDE SEQUENCE [LARGE SCALE GENOMIC DNA]</scope>
    <source>
        <strain evidence="3 4">R1</strain>
    </source>
</reference>
<dbReference type="EMBL" id="CP018477">
    <property type="protein sequence ID" value="ASV74849.1"/>
    <property type="molecule type" value="Genomic_DNA"/>
</dbReference>
<keyword evidence="4" id="KW-1185">Reference proteome</keyword>
<evidence type="ECO:0000256" key="2">
    <source>
        <dbReference type="SAM" id="Phobius"/>
    </source>
</evidence>
<evidence type="ECO:0000313" key="3">
    <source>
        <dbReference type="EMBL" id="ASV74849.1"/>
    </source>
</evidence>
<keyword evidence="2" id="KW-1133">Transmembrane helix</keyword>
<feature type="transmembrane region" description="Helical" evidence="2">
    <location>
        <begin position="20"/>
        <end position="39"/>
    </location>
</feature>
<accession>A0A286RFW1</accession>
<proteinExistence type="predicted"/>
<gene>
    <name evidence="3" type="ORF">THTE_2247</name>
</gene>
<evidence type="ECO:0000313" key="4">
    <source>
        <dbReference type="Proteomes" id="UP000215086"/>
    </source>
</evidence>
<sequence>MGLLSLDSFFFLLDGRYAGLLGAAGCFFSAYTLFFTLGLPRMRFFQLRDVGWRSSGGVRRPEAPEIKIYHNDEHGHGQKSEVPCPHPILTLIEHIASSSKHSSYVQPPKLTTGTGDPSYAANQRSLPGLLPI</sequence>
<evidence type="ECO:0000256" key="1">
    <source>
        <dbReference type="SAM" id="MobiDB-lite"/>
    </source>
</evidence>
<dbReference type="Proteomes" id="UP000215086">
    <property type="component" value="Chromosome"/>
</dbReference>
<organism evidence="3 4">
    <name type="scientific">Thermogutta terrifontis</name>
    <dbReference type="NCBI Taxonomy" id="1331910"/>
    <lineage>
        <taxon>Bacteria</taxon>
        <taxon>Pseudomonadati</taxon>
        <taxon>Planctomycetota</taxon>
        <taxon>Planctomycetia</taxon>
        <taxon>Pirellulales</taxon>
        <taxon>Thermoguttaceae</taxon>
        <taxon>Thermogutta</taxon>
    </lineage>
</organism>
<dbReference type="AlphaFoldDB" id="A0A286RFW1"/>